<evidence type="ECO:0000313" key="5">
    <source>
        <dbReference type="EMBL" id="SOQ44670.1"/>
    </source>
</evidence>
<feature type="domain" description="MADF" evidence="3">
    <location>
        <begin position="13"/>
        <end position="108"/>
    </location>
</feature>
<sequence length="306" mass="35877">MRSVRDFKYDVISLIRYVKERPCLWDKTLENYKDRTERRSAWEEIFNLLDDSYEVMTAEEKRITGELILNKWTNIRDTFNKTLKTRMGKPKKKYVLHDHLEFLKKIIPDAANECQRDLNLEPCYMKQEPETSYTITTEIVPETSTNFTISNVTSFGSKKSTFDADKADDSVSEVSYSSMKRSKRDIESKSTDVSDYNSRKGRNKKKSSKLVYEDDESVSSRKKSRKSSYKDTNDDSSVMDSINDINFVEVDTSFANDPRIMNEDEAFFASLLPTVVKYNENERLEFRLEVLGVMKKLRDKRNWTAD</sequence>
<feature type="region of interest" description="Disordered" evidence="2">
    <location>
        <begin position="173"/>
        <end position="237"/>
    </location>
</feature>
<comment type="subcellular location">
    <subcellularLocation>
        <location evidence="1">Nucleus</location>
    </subcellularLocation>
</comment>
<dbReference type="AlphaFoldDB" id="A0A2H1VV20"/>
<name>A0A2H1VV20_SPOFR</name>
<evidence type="ECO:0000259" key="4">
    <source>
        <dbReference type="PROSITE" id="PS51031"/>
    </source>
</evidence>
<accession>A0A2H1VV20</accession>
<evidence type="ECO:0000259" key="3">
    <source>
        <dbReference type="PROSITE" id="PS51029"/>
    </source>
</evidence>
<dbReference type="PANTHER" id="PTHR12243:SF67">
    <property type="entry name" value="COREPRESSOR OF PANGOLIN, ISOFORM A-RELATED"/>
    <property type="match status" value="1"/>
</dbReference>
<dbReference type="PROSITE" id="PS51029">
    <property type="entry name" value="MADF"/>
    <property type="match status" value="1"/>
</dbReference>
<evidence type="ECO:0000256" key="1">
    <source>
        <dbReference type="PROSITE-ProRule" id="PRU00371"/>
    </source>
</evidence>
<organism evidence="5">
    <name type="scientific">Spodoptera frugiperda</name>
    <name type="common">Fall armyworm</name>
    <dbReference type="NCBI Taxonomy" id="7108"/>
    <lineage>
        <taxon>Eukaryota</taxon>
        <taxon>Metazoa</taxon>
        <taxon>Ecdysozoa</taxon>
        <taxon>Arthropoda</taxon>
        <taxon>Hexapoda</taxon>
        <taxon>Insecta</taxon>
        <taxon>Pterygota</taxon>
        <taxon>Neoptera</taxon>
        <taxon>Endopterygota</taxon>
        <taxon>Lepidoptera</taxon>
        <taxon>Glossata</taxon>
        <taxon>Ditrysia</taxon>
        <taxon>Noctuoidea</taxon>
        <taxon>Noctuidae</taxon>
        <taxon>Amphipyrinae</taxon>
        <taxon>Spodoptera</taxon>
    </lineage>
</organism>
<proteinExistence type="predicted"/>
<dbReference type="InterPro" id="IPR006578">
    <property type="entry name" value="MADF-dom"/>
</dbReference>
<evidence type="ECO:0000256" key="2">
    <source>
        <dbReference type="SAM" id="MobiDB-lite"/>
    </source>
</evidence>
<dbReference type="PROSITE" id="PS51031">
    <property type="entry name" value="BESS"/>
    <property type="match status" value="1"/>
</dbReference>
<dbReference type="GO" id="GO:0005634">
    <property type="term" value="C:nucleus"/>
    <property type="evidence" value="ECO:0007669"/>
    <property type="project" value="UniProtKB-SubCell"/>
</dbReference>
<dbReference type="InterPro" id="IPR039353">
    <property type="entry name" value="TF_Adf1"/>
</dbReference>
<dbReference type="PANTHER" id="PTHR12243">
    <property type="entry name" value="MADF DOMAIN TRANSCRIPTION FACTOR"/>
    <property type="match status" value="1"/>
</dbReference>
<dbReference type="Pfam" id="PF10545">
    <property type="entry name" value="MADF_DNA_bdg"/>
    <property type="match status" value="1"/>
</dbReference>
<dbReference type="GO" id="GO:0003677">
    <property type="term" value="F:DNA binding"/>
    <property type="evidence" value="ECO:0007669"/>
    <property type="project" value="InterPro"/>
</dbReference>
<dbReference type="GO" id="GO:0006357">
    <property type="term" value="P:regulation of transcription by RNA polymerase II"/>
    <property type="evidence" value="ECO:0007669"/>
    <property type="project" value="TreeGrafter"/>
</dbReference>
<gene>
    <name evidence="5" type="ORF">SFRICE_013818</name>
</gene>
<reference evidence="5" key="1">
    <citation type="submission" date="2016-07" db="EMBL/GenBank/DDBJ databases">
        <authorList>
            <person name="Bretaudeau A."/>
        </authorList>
    </citation>
    <scope>NUCLEOTIDE SEQUENCE</scope>
    <source>
        <strain evidence="5">Rice</strain>
        <tissue evidence="5">Whole body</tissue>
    </source>
</reference>
<feature type="domain" description="BESS" evidence="4">
    <location>
        <begin position="261"/>
        <end position="300"/>
    </location>
</feature>
<dbReference type="EMBL" id="ODYU01004606">
    <property type="protein sequence ID" value="SOQ44670.1"/>
    <property type="molecule type" value="Genomic_DNA"/>
</dbReference>
<keyword evidence="1" id="KW-0539">Nucleus</keyword>
<feature type="compositionally biased region" description="Basic residues" evidence="2">
    <location>
        <begin position="199"/>
        <end position="208"/>
    </location>
</feature>
<dbReference type="GO" id="GO:0005667">
    <property type="term" value="C:transcription regulator complex"/>
    <property type="evidence" value="ECO:0007669"/>
    <property type="project" value="TreeGrafter"/>
</dbReference>
<dbReference type="SMART" id="SM00595">
    <property type="entry name" value="MADF"/>
    <property type="match status" value="1"/>
</dbReference>
<dbReference type="InterPro" id="IPR004210">
    <property type="entry name" value="BESS_motif"/>
</dbReference>
<protein>
    <submittedName>
        <fullName evidence="5">SFRICE_013818</fullName>
    </submittedName>
</protein>